<feature type="region of interest" description="Disordered" evidence="1">
    <location>
        <begin position="605"/>
        <end position="630"/>
    </location>
</feature>
<dbReference type="Proteomes" id="UP000182128">
    <property type="component" value="Unassembled WGS sequence"/>
</dbReference>
<dbReference type="EMBL" id="CWHQ02000004">
    <property type="protein sequence ID" value="SBO21314.1"/>
    <property type="molecule type" value="Genomic_DNA"/>
</dbReference>
<sequence>MATTDGTSQNGLLGAWMKTLLDSNAGTLKTAANIQDKLKNYLVQTFDELKGNKWLSKQESYEIGKLCEDVHKHVPGVGGTVQQKEFYLKNICKGIAEIKYFMSGVRTARKAGTWDDVEEVTPLTPEKAYAHCIVGAVALAELYGDHCYLEDVINYVSPEVEKMLQTHGGAIQNLNKCKNIAHMELMFGGTLLKDKIEQWTKTERNKPLRGENWRIRGPWQYWSTVCKQSKRDPVKLEAKRKEILQQNKKSLVQFALGDSTQGSTSTASPIMEDILVNDDYKISEDTLTQALSSAITSGTVDVGKAMEKLTKAAKETEGKCLIINDGWDRMVGIGWLGQDGGDWMVVTGWHEPDAEACMKQEGKTLCQRLQCAEQHWKFKDGKGQGEDKFWDNRVKDELNYFFYRGTALNGGTQGAKCDKNSSLDTASKAACKDITAKLELMYNNGSSGNNKLSDQIINCLLLNAYAKKLNDQAKLKGYCSIESGLKKAFDLWNENNKNAGHCRNGRPCIECKLEDDVNYGTCQIGSTNVKTKVESMLENNKRTKGDQIQKTLIEFNKGNSLCKRIECAAKSYQNNGVHGSGQDKFWNEHVKTLWNELAGAMTTGGKKEKGECAQVPDTNGINGFSGQRDATPSEKTACNYLHAGLSKLYNKDATSSTGDNIFKNNPSLKQAMGCFLLHAYAKHMKEKATCLIDDGIKQAFESAGQGGSNGKDVPCHWQGTDNKWEECLQGITINSTSGSGENAKTKVDNILHNDATRIDEMAKQINKVEELCDQVQCVTTRWMKQTNGGGGKKRDWNEMWTKVGEEIPKLGDALQEATSGTRRNELDQYCRDLKGEDGKAADKEACLLIAAGLKNLYNIDNSNPVEASFKRTMRCVLLNTIADKLESDVLPCRDEKHTKGGITAAFNNSVKIREENTACKTNDKCFTCERFTKYKDCTIKKNENTLELRKLKDEIDKVLTNGKNGGKEEMKQIENKAVKDICGGQCKDKSSLCDRAQCAMKQWFPDRGKDKGQESDRKEMWEKVQEQVTDLVTSIPDNGGKKAETDDLCNEVECKNGEKDCVSKTTCKLIVKALKEVHKIEENGEDEPPLKVNNRIFKSTMRCVALNAFIHKLKKQAKQGGYACAVQKGVEGAFSKGESKRKDWCGENVKGVGNGDGSCEKCQIGQCITSKIGDDGLWSKVVDMLSNDSTTNNNNNIQQTLSKIKEKVTLCDRLQCLASRVKISKKEDKFWTGQDGAVKKLWDELAGAMADNGGNNQIGNGCDQMDGNRIPTDPERRACNYLHSGLKQLYEPGTSTTGNNGILSKDNPSLRQTVGCFLLKEYAKQMQKNSKCVIEAGLKKAFQNNKSSCTNNASCIECEWDENLENCDLKIGSDNKKLNEKFNELLEQNNNNNLEENLGKINHMNNLCDYIKCAAPKWFKQYATTTNGKTTTDKTWCDFWNEGVKPTLRTMFQQIETNATKTNGVCNEFGDGNEHSVERKACNHITAGLEHINTLNGNNNQLLDRAVGCIALNMYATKIKEMSQDKCPIDEERIKQMFNVWNKNKNSSCLTPGSKNNCFLCTRKEDFNECKLSVSNTLVDTTSPSSQNGTCNKDSTEVTTQIDGLLNNEDKSNTNSINTTMKQTLDKITDMKSSFCTQVQCAAKKWNSIKKKNLNPTWTDIDDDAKGVLGQLLNYMIKPDNQKDAEQYCQNDANWKNLGHKQSKTNKAACLLFAAGLQHIYTHGNGRVNGPSFGQTMGCLFLKKYAKQLKDLAEKQKTHKVHPNCSVEEGIKHAFEQSEKIMQATPPCKNNGSTNDCFVCTEEGGYDDCKIGSANIGNKAKELFTEPKNKKHMEETLENTVCPILPMDFLAPFLPLAPVSIGLSAMAYYLWKYFGPLGKGGQRFRRSPAEIPGSSVQEQVLDHVQQDSSHEYRLVKERKPRSVPTRTKRSGPVNRRTIIEIHFEVLDECQKGDTQLNQKDFLELLVQEFMGSELMEEEKVPKEEVLMEGVPTGRVPSLGSGFMV</sequence>
<feature type="domain" description="Schizont-infected cell agglutination extracellular beta" evidence="2">
    <location>
        <begin position="1634"/>
        <end position="1811"/>
    </location>
</feature>
<feature type="domain" description="Schizont-infected cell agglutination extracellular beta" evidence="2">
    <location>
        <begin position="991"/>
        <end position="1163"/>
    </location>
</feature>
<accession>A0A1A7VHG7</accession>
<dbReference type="InterPro" id="IPR024290">
    <property type="entry name" value="SICA_extracell_a"/>
</dbReference>
<feature type="compositionally biased region" description="Polar residues" evidence="1">
    <location>
        <begin position="616"/>
        <end position="630"/>
    </location>
</feature>
<protein>
    <submittedName>
        <fullName evidence="5">SICAvar, type I</fullName>
    </submittedName>
</protein>
<gene>
    <name evidence="5" type="ORF">PKNA1_C2_1002700</name>
</gene>
<reference evidence="6" key="1">
    <citation type="submission" date="2016-05" db="EMBL/GenBank/DDBJ databases">
        <authorList>
            <person name="Sharaf H."/>
        </authorList>
    </citation>
    <scope>NUCLEOTIDE SEQUENCE [LARGE SCALE GENOMIC DNA]</scope>
    <source>
        <strain evidence="6">H</strain>
    </source>
</reference>
<feature type="domain" description="Schizont-infected cell agglutination C-terminal" evidence="3">
    <location>
        <begin position="1872"/>
        <end position="2003"/>
    </location>
</feature>
<dbReference type="Pfam" id="PF12887">
    <property type="entry name" value="SICA_alpha"/>
    <property type="match status" value="1"/>
</dbReference>
<dbReference type="Pfam" id="PF12879">
    <property type="entry name" value="SICA_C"/>
    <property type="match status" value="1"/>
</dbReference>
<evidence type="ECO:0000259" key="3">
    <source>
        <dbReference type="Pfam" id="PF12879"/>
    </source>
</evidence>
<evidence type="ECO:0000256" key="1">
    <source>
        <dbReference type="SAM" id="MobiDB-lite"/>
    </source>
</evidence>
<evidence type="ECO:0000259" key="4">
    <source>
        <dbReference type="Pfam" id="PF12887"/>
    </source>
</evidence>
<feature type="domain" description="Schizont-infected cell agglutination extracellular beta" evidence="2">
    <location>
        <begin position="560"/>
        <end position="727"/>
    </location>
</feature>
<evidence type="ECO:0000313" key="5">
    <source>
        <dbReference type="EMBL" id="SBO21314.1"/>
    </source>
</evidence>
<feature type="domain" description="Schizont-infected cell agglutination extracellular beta" evidence="2">
    <location>
        <begin position="364"/>
        <end position="524"/>
    </location>
</feature>
<feature type="domain" description="Schizont-infected cell agglutination extracellular beta" evidence="2">
    <location>
        <begin position="771"/>
        <end position="939"/>
    </location>
</feature>
<feature type="domain" description="Schizont-infected cell agglutination extracellular beta" evidence="2">
    <location>
        <begin position="1209"/>
        <end position="1368"/>
    </location>
</feature>
<evidence type="ECO:0000259" key="2">
    <source>
        <dbReference type="Pfam" id="PF12878"/>
    </source>
</evidence>
<organism evidence="5 6">
    <name type="scientific">Plasmodium knowlesi (strain H)</name>
    <dbReference type="NCBI Taxonomy" id="5851"/>
    <lineage>
        <taxon>Eukaryota</taxon>
        <taxon>Sar</taxon>
        <taxon>Alveolata</taxon>
        <taxon>Apicomplexa</taxon>
        <taxon>Aconoidasida</taxon>
        <taxon>Haemosporida</taxon>
        <taxon>Plasmodiidae</taxon>
        <taxon>Plasmodium</taxon>
        <taxon>Plasmodium (Plasmodium)</taxon>
    </lineage>
</organism>
<name>A0A1A7VHG7_PLAKH</name>
<dbReference type="InterPro" id="IPR024285">
    <property type="entry name" value="SICA_extracell_b"/>
</dbReference>
<dbReference type="Pfam" id="PF12878">
    <property type="entry name" value="SICA_beta"/>
    <property type="match status" value="7"/>
</dbReference>
<dbReference type="InterPro" id="IPR024288">
    <property type="entry name" value="SICA_C"/>
</dbReference>
<evidence type="ECO:0000313" key="6">
    <source>
        <dbReference type="Proteomes" id="UP000182128"/>
    </source>
</evidence>
<proteinExistence type="predicted"/>
<feature type="domain" description="Schizont-infected cell agglutination extracellular alpha" evidence="4">
    <location>
        <begin position="11"/>
        <end position="199"/>
    </location>
</feature>
<feature type="domain" description="Schizont-infected cell agglutination extracellular beta" evidence="2">
    <location>
        <begin position="1406"/>
        <end position="1571"/>
    </location>
</feature>